<name>A0AAV7R2I6_PLEWA</name>
<evidence type="ECO:0000313" key="3">
    <source>
        <dbReference type="Proteomes" id="UP001066276"/>
    </source>
</evidence>
<feature type="compositionally biased region" description="Basic and acidic residues" evidence="1">
    <location>
        <begin position="17"/>
        <end position="29"/>
    </location>
</feature>
<dbReference type="EMBL" id="JANPWB010000010">
    <property type="protein sequence ID" value="KAJ1145444.1"/>
    <property type="molecule type" value="Genomic_DNA"/>
</dbReference>
<evidence type="ECO:0000313" key="2">
    <source>
        <dbReference type="EMBL" id="KAJ1145444.1"/>
    </source>
</evidence>
<reference evidence="2" key="1">
    <citation type="journal article" date="2022" name="bioRxiv">
        <title>Sequencing and chromosome-scale assembly of the giantPleurodeles waltlgenome.</title>
        <authorList>
            <person name="Brown T."/>
            <person name="Elewa A."/>
            <person name="Iarovenko S."/>
            <person name="Subramanian E."/>
            <person name="Araus A.J."/>
            <person name="Petzold A."/>
            <person name="Susuki M."/>
            <person name="Suzuki K.-i.T."/>
            <person name="Hayashi T."/>
            <person name="Toyoda A."/>
            <person name="Oliveira C."/>
            <person name="Osipova E."/>
            <person name="Leigh N.D."/>
            <person name="Simon A."/>
            <person name="Yun M.H."/>
        </authorList>
    </citation>
    <scope>NUCLEOTIDE SEQUENCE</scope>
    <source>
        <strain evidence="2">20211129_DDA</strain>
        <tissue evidence="2">Liver</tissue>
    </source>
</reference>
<gene>
    <name evidence="2" type="ORF">NDU88_011730</name>
</gene>
<evidence type="ECO:0000256" key="1">
    <source>
        <dbReference type="SAM" id="MobiDB-lite"/>
    </source>
</evidence>
<proteinExistence type="predicted"/>
<dbReference type="AlphaFoldDB" id="A0AAV7R2I6"/>
<comment type="caution">
    <text evidence="2">The sequence shown here is derived from an EMBL/GenBank/DDBJ whole genome shotgun (WGS) entry which is preliminary data.</text>
</comment>
<organism evidence="2 3">
    <name type="scientific">Pleurodeles waltl</name>
    <name type="common">Iberian ribbed newt</name>
    <dbReference type="NCBI Taxonomy" id="8319"/>
    <lineage>
        <taxon>Eukaryota</taxon>
        <taxon>Metazoa</taxon>
        <taxon>Chordata</taxon>
        <taxon>Craniata</taxon>
        <taxon>Vertebrata</taxon>
        <taxon>Euteleostomi</taxon>
        <taxon>Amphibia</taxon>
        <taxon>Batrachia</taxon>
        <taxon>Caudata</taxon>
        <taxon>Salamandroidea</taxon>
        <taxon>Salamandridae</taxon>
        <taxon>Pleurodelinae</taxon>
        <taxon>Pleurodeles</taxon>
    </lineage>
</organism>
<sequence>MAAPRRTASAVGESQEAQEKPGRGSDPRIVRRSLNKAPRFGRSTGTLETPSNTGNVSLIRPSLAAGGI</sequence>
<feature type="region of interest" description="Disordered" evidence="1">
    <location>
        <begin position="1"/>
        <end position="68"/>
    </location>
</feature>
<keyword evidence="3" id="KW-1185">Reference proteome</keyword>
<feature type="compositionally biased region" description="Polar residues" evidence="1">
    <location>
        <begin position="43"/>
        <end position="56"/>
    </location>
</feature>
<dbReference type="Proteomes" id="UP001066276">
    <property type="component" value="Chromosome 6"/>
</dbReference>
<protein>
    <submittedName>
        <fullName evidence="2">Uncharacterized protein</fullName>
    </submittedName>
</protein>
<accession>A0AAV7R2I6</accession>